<dbReference type="SUPFAM" id="SSF47598">
    <property type="entry name" value="Ribbon-helix-helix"/>
    <property type="match status" value="1"/>
</dbReference>
<dbReference type="GO" id="GO:0006355">
    <property type="term" value="P:regulation of DNA-templated transcription"/>
    <property type="evidence" value="ECO:0007669"/>
    <property type="project" value="InterPro"/>
</dbReference>
<reference evidence="5" key="1">
    <citation type="submission" date="2016-10" db="EMBL/GenBank/DDBJ databases">
        <authorList>
            <person name="Varghese N."/>
            <person name="Submissions S."/>
        </authorList>
    </citation>
    <scope>NUCLEOTIDE SEQUENCE [LARGE SCALE GENOMIC DNA]</scope>
    <source>
        <strain evidence="5">Nm69</strain>
    </source>
</reference>
<evidence type="ECO:0000256" key="3">
    <source>
        <dbReference type="SAM" id="Phobius"/>
    </source>
</evidence>
<keyword evidence="3" id="KW-0472">Membrane</keyword>
<evidence type="ECO:0000256" key="2">
    <source>
        <dbReference type="ARBA" id="ARBA00022649"/>
    </source>
</evidence>
<dbReference type="PANTHER" id="PTHR36582">
    <property type="entry name" value="ANTITOXIN PARD"/>
    <property type="match status" value="1"/>
</dbReference>
<dbReference type="InterPro" id="IPR038296">
    <property type="entry name" value="ParD_sf"/>
</dbReference>
<dbReference type="STRING" id="52441.SAMN05216302_103123"/>
<evidence type="ECO:0000313" key="4">
    <source>
        <dbReference type="EMBL" id="SFL09794.1"/>
    </source>
</evidence>
<evidence type="ECO:0000256" key="1">
    <source>
        <dbReference type="ARBA" id="ARBA00008580"/>
    </source>
</evidence>
<keyword evidence="2" id="KW-1277">Toxin-antitoxin system</keyword>
<organism evidence="4 5">
    <name type="scientific">Nitrosomonas aestuarii</name>
    <dbReference type="NCBI Taxonomy" id="52441"/>
    <lineage>
        <taxon>Bacteria</taxon>
        <taxon>Pseudomonadati</taxon>
        <taxon>Pseudomonadota</taxon>
        <taxon>Betaproteobacteria</taxon>
        <taxon>Nitrosomonadales</taxon>
        <taxon>Nitrosomonadaceae</taxon>
        <taxon>Nitrosomonas</taxon>
    </lineage>
</organism>
<dbReference type="RefSeq" id="WP_090701951.1">
    <property type="nucleotide sequence ID" value="NZ_FOSP01000031.1"/>
</dbReference>
<protein>
    <submittedName>
        <fullName evidence="4">Putative addiction module antidote protein, CC2985 family</fullName>
    </submittedName>
</protein>
<keyword evidence="3" id="KW-1133">Transmembrane helix</keyword>
<dbReference type="EMBL" id="FOSP01000031">
    <property type="protein sequence ID" value="SFL09794.1"/>
    <property type="molecule type" value="Genomic_DNA"/>
</dbReference>
<dbReference type="InterPro" id="IPR010985">
    <property type="entry name" value="Ribbon_hlx_hlx"/>
</dbReference>
<keyword evidence="3" id="KW-0812">Transmembrane</keyword>
<dbReference type="NCBIfam" id="TIGR02606">
    <property type="entry name" value="antidote_CC2985"/>
    <property type="match status" value="1"/>
</dbReference>
<evidence type="ECO:0000313" key="5">
    <source>
        <dbReference type="Proteomes" id="UP000199533"/>
    </source>
</evidence>
<gene>
    <name evidence="4" type="ORF">SAMN05216302_103123</name>
</gene>
<proteinExistence type="inferred from homology"/>
<dbReference type="InterPro" id="IPR022789">
    <property type="entry name" value="ParD"/>
</dbReference>
<comment type="similarity">
    <text evidence="1">Belongs to the ParD antitoxin family.</text>
</comment>
<dbReference type="PANTHER" id="PTHR36582:SF2">
    <property type="entry name" value="ANTITOXIN PARD"/>
    <property type="match status" value="1"/>
</dbReference>
<dbReference type="Gene3D" id="6.10.10.120">
    <property type="entry name" value="Antitoxin ParD1-like"/>
    <property type="match status" value="1"/>
</dbReference>
<keyword evidence="5" id="KW-1185">Reference proteome</keyword>
<accession>A0A1I4EVU3</accession>
<feature type="transmembrane region" description="Helical" evidence="3">
    <location>
        <begin position="15"/>
        <end position="37"/>
    </location>
</feature>
<dbReference type="AlphaFoldDB" id="A0A1I4EVU3"/>
<dbReference type="Proteomes" id="UP000199533">
    <property type="component" value="Unassembled WGS sequence"/>
</dbReference>
<name>A0A1I4EVU3_9PROT</name>
<dbReference type="Pfam" id="PF03693">
    <property type="entry name" value="ParD_antitoxin"/>
    <property type="match status" value="1"/>
</dbReference>
<sequence>MFTDTHTIWGFDYRLLQIPVGIITHYWWVIVGFFFLAKRKNTDVIPGKHFEEFLECQIKAGRYGSRNEIIRARLRLLEEREIMLQALRDNKKHT</sequence>
<dbReference type="OrthoDB" id="9815501at2"/>